<proteinExistence type="predicted"/>
<dbReference type="AlphaFoldDB" id="A0A6P1CY95"/>
<dbReference type="Proteomes" id="UP000471166">
    <property type="component" value="Unassembled WGS sequence"/>
</dbReference>
<organism evidence="1 2">
    <name type="scientific">Nocardia cyriacigeorgica</name>
    <dbReference type="NCBI Taxonomy" id="135487"/>
    <lineage>
        <taxon>Bacteria</taxon>
        <taxon>Bacillati</taxon>
        <taxon>Actinomycetota</taxon>
        <taxon>Actinomycetes</taxon>
        <taxon>Mycobacteriales</taxon>
        <taxon>Nocardiaceae</taxon>
        <taxon>Nocardia</taxon>
    </lineage>
</organism>
<evidence type="ECO:0000313" key="1">
    <source>
        <dbReference type="EMBL" id="NEW36643.1"/>
    </source>
</evidence>
<dbReference type="RefSeq" id="WP_163848177.1">
    <property type="nucleotide sequence ID" value="NZ_JAAGVB010000088.1"/>
</dbReference>
<accession>A0A6P1CY95</accession>
<reference evidence="1 2" key="1">
    <citation type="submission" date="2020-01" db="EMBL/GenBank/DDBJ databases">
        <title>Genetics and antimicrobial susceptibilities of Nocardia species isolated from the soil; a comparison with species isolated from humans.</title>
        <authorList>
            <person name="Carrasco G."/>
            <person name="Monzon S."/>
            <person name="Sansegundo M."/>
            <person name="Garcia E."/>
            <person name="Garrido N."/>
            <person name="Medina M.J."/>
            <person name="Villalon P."/>
            <person name="Ramirez-Arocha A.C."/>
            <person name="Jimenez P."/>
            <person name="Cuesta I."/>
            <person name="Valdezate S."/>
        </authorList>
    </citation>
    <scope>NUCLEOTIDE SEQUENCE [LARGE SCALE GENOMIC DNA]</scope>
    <source>
        <strain evidence="1 2">CNM20110626</strain>
    </source>
</reference>
<sequence length="135" mass="13926">MAILGRPLGVTISARSLVRPGGGVIATTVRIAQRVIARPAVRTTQRVITTGAVRTTQCVIATLTVRARQLLVAPDWDGQVARISARAVGTGEAGQLVTGARTGLDARLMVGEDGSGAVGVGHARARIRRGRSVIG</sequence>
<name>A0A6P1CY95_9NOCA</name>
<comment type="caution">
    <text evidence="1">The sequence shown here is derived from an EMBL/GenBank/DDBJ whole genome shotgun (WGS) entry which is preliminary data.</text>
</comment>
<protein>
    <submittedName>
        <fullName evidence="1">Uncharacterized protein</fullName>
    </submittedName>
</protein>
<dbReference type="EMBL" id="JAAGVB010000088">
    <property type="protein sequence ID" value="NEW36643.1"/>
    <property type="molecule type" value="Genomic_DNA"/>
</dbReference>
<evidence type="ECO:0000313" key="2">
    <source>
        <dbReference type="Proteomes" id="UP000471166"/>
    </source>
</evidence>
<gene>
    <name evidence="1" type="ORF">GV791_29390</name>
</gene>